<keyword evidence="1" id="KW-0812">Transmembrane</keyword>
<evidence type="ECO:0000313" key="3">
    <source>
        <dbReference type="Proteomes" id="UP000219215"/>
    </source>
</evidence>
<accession>A0A2C8F3C8</accession>
<feature type="transmembrane region" description="Helical" evidence="1">
    <location>
        <begin position="189"/>
        <end position="210"/>
    </location>
</feature>
<feature type="transmembrane region" description="Helical" evidence="1">
    <location>
        <begin position="12"/>
        <end position="35"/>
    </location>
</feature>
<feature type="transmembrane region" description="Helical" evidence="1">
    <location>
        <begin position="106"/>
        <end position="130"/>
    </location>
</feature>
<sequence>MRYPQFQFTGGIFAALLFMFVLLFLFVFLPVSIVAEAFSKLGLTPAQGVLIFIAILIGRGVNVPVYTSKRLVVVPKPRSLQFTLDEYGRPVQLDDEPGNEVKKQAFLLNLGGCIMPILLSLTFLISLQFNGMDSSAYGWIAFALVMVAGGCYAMAKADPYTGLRVPMFMPGLMTFASVYFFVPQEFRPVAAYVAGTIGTLIGGNLIPLLTPRIRNAVGVPNVVIGGAGTFGGVFVAGILAVLLA</sequence>
<name>A0A2C8F3C8_9BACT</name>
<dbReference type="RefSeq" id="WP_097010325.1">
    <property type="nucleotide sequence ID" value="NZ_LT907975.1"/>
</dbReference>
<gene>
    <name evidence="2" type="ORF">DPRO_0129</name>
</gene>
<dbReference type="InterPro" id="IPR011672">
    <property type="entry name" value="DUF1614"/>
</dbReference>
<dbReference type="Pfam" id="PF07758">
    <property type="entry name" value="DUF1614"/>
    <property type="match status" value="1"/>
</dbReference>
<evidence type="ECO:0000256" key="1">
    <source>
        <dbReference type="SAM" id="Phobius"/>
    </source>
</evidence>
<evidence type="ECO:0008006" key="4">
    <source>
        <dbReference type="Google" id="ProtNLM"/>
    </source>
</evidence>
<reference evidence="3" key="1">
    <citation type="submission" date="2017-09" db="EMBL/GenBank/DDBJ databases">
        <authorList>
            <person name="Regsiter A."/>
            <person name="William W."/>
        </authorList>
    </citation>
    <scope>NUCLEOTIDE SEQUENCE [LARGE SCALE GENOMIC DNA]</scope>
    <source>
        <strain evidence="3">500-1</strain>
    </source>
</reference>
<feature type="transmembrane region" description="Helical" evidence="1">
    <location>
        <begin position="41"/>
        <end position="61"/>
    </location>
</feature>
<dbReference type="KEGG" id="pprf:DPRO_0129"/>
<organism evidence="2 3">
    <name type="scientific">Pseudodesulfovibrio profundus</name>
    <dbReference type="NCBI Taxonomy" id="57320"/>
    <lineage>
        <taxon>Bacteria</taxon>
        <taxon>Pseudomonadati</taxon>
        <taxon>Thermodesulfobacteriota</taxon>
        <taxon>Desulfovibrionia</taxon>
        <taxon>Desulfovibrionales</taxon>
        <taxon>Desulfovibrionaceae</taxon>
    </lineage>
</organism>
<feature type="transmembrane region" description="Helical" evidence="1">
    <location>
        <begin position="222"/>
        <end position="243"/>
    </location>
</feature>
<proteinExistence type="predicted"/>
<dbReference type="EMBL" id="LT907975">
    <property type="protein sequence ID" value="SOB57008.1"/>
    <property type="molecule type" value="Genomic_DNA"/>
</dbReference>
<evidence type="ECO:0000313" key="2">
    <source>
        <dbReference type="EMBL" id="SOB57008.1"/>
    </source>
</evidence>
<dbReference type="OrthoDB" id="9782559at2"/>
<keyword evidence="1" id="KW-0472">Membrane</keyword>
<feature type="transmembrane region" description="Helical" evidence="1">
    <location>
        <begin position="167"/>
        <end position="183"/>
    </location>
</feature>
<feature type="transmembrane region" description="Helical" evidence="1">
    <location>
        <begin position="136"/>
        <end position="155"/>
    </location>
</feature>
<protein>
    <recommendedName>
        <fullName evidence="4">DUF1614 domain-containing protein</fullName>
    </recommendedName>
</protein>
<keyword evidence="1" id="KW-1133">Transmembrane helix</keyword>
<keyword evidence="3" id="KW-1185">Reference proteome</keyword>
<dbReference type="AlphaFoldDB" id="A0A2C8F3C8"/>
<dbReference type="Proteomes" id="UP000219215">
    <property type="component" value="Chromosome DPRO"/>
</dbReference>